<proteinExistence type="predicted"/>
<evidence type="ECO:0000313" key="4">
    <source>
        <dbReference type="Proteomes" id="UP001199644"/>
    </source>
</evidence>
<feature type="modified residue" description="4-aspartylphosphate" evidence="1">
    <location>
        <position position="26"/>
    </location>
</feature>
<reference evidence="3" key="1">
    <citation type="submission" date="2021-12" db="EMBL/GenBank/DDBJ databases">
        <title>Prevalence of phenicol resistance gene fexA in Campylobacter isolated from poultry supply chain.</title>
        <authorList>
            <person name="Tang B."/>
            <person name="Zheng X."/>
            <person name="Lin J."/>
            <person name="Lin R."/>
            <person name="Yang H."/>
            <person name="Shen Z."/>
            <person name="Xia F."/>
        </authorList>
    </citation>
    <scope>NUCLEOTIDE SEQUENCE</scope>
    <source>
        <strain evidence="3">CJHN2011004</strain>
    </source>
</reference>
<comment type="caution">
    <text evidence="3">The sequence shown here is derived from an EMBL/GenBank/DDBJ whole genome shotgun (WGS) entry which is preliminary data.</text>
</comment>
<sequence>GLNKLEELSQVYGENLSSVLKIIVSDVEMPQMDGFHFAARIKEDARFKDIPIVFNSSLSNEFMNEKGVHEAGGESY</sequence>
<dbReference type="RefSeq" id="WP_240381677.1">
    <property type="nucleotide sequence ID" value="NZ_JAJUOL010000501.1"/>
</dbReference>
<dbReference type="Gene3D" id="3.40.50.2300">
    <property type="match status" value="1"/>
</dbReference>
<feature type="non-terminal residue" evidence="3">
    <location>
        <position position="1"/>
    </location>
</feature>
<evidence type="ECO:0000259" key="2">
    <source>
        <dbReference type="PROSITE" id="PS50110"/>
    </source>
</evidence>
<feature type="domain" description="Response regulatory" evidence="2">
    <location>
        <begin position="1"/>
        <end position="76"/>
    </location>
</feature>
<accession>A0AAW5EL93</accession>
<dbReference type="PANTHER" id="PTHR47233">
    <property type="entry name" value="CHEMOTAXIS PROTEIN CHEV"/>
    <property type="match status" value="1"/>
</dbReference>
<organism evidence="3 4">
    <name type="scientific">Campylobacter jejuni</name>
    <dbReference type="NCBI Taxonomy" id="197"/>
    <lineage>
        <taxon>Bacteria</taxon>
        <taxon>Pseudomonadati</taxon>
        <taxon>Campylobacterota</taxon>
        <taxon>Epsilonproteobacteria</taxon>
        <taxon>Campylobacterales</taxon>
        <taxon>Campylobacteraceae</taxon>
        <taxon>Campylobacter</taxon>
    </lineage>
</organism>
<dbReference type="PANTHER" id="PTHR47233:SF3">
    <property type="entry name" value="CHEMOTAXIS PROTEIN CHEV"/>
    <property type="match status" value="1"/>
</dbReference>
<evidence type="ECO:0000256" key="1">
    <source>
        <dbReference type="PROSITE-ProRule" id="PRU00169"/>
    </source>
</evidence>
<gene>
    <name evidence="3" type="ORF">LZC39_12515</name>
</gene>
<dbReference type="AlphaFoldDB" id="A0AAW5EL93"/>
<keyword evidence="1" id="KW-0597">Phosphoprotein</keyword>
<dbReference type="SUPFAM" id="SSF52172">
    <property type="entry name" value="CheY-like"/>
    <property type="match status" value="1"/>
</dbReference>
<dbReference type="EMBL" id="JAJUOL010000501">
    <property type="protein sequence ID" value="MCH3852912.1"/>
    <property type="molecule type" value="Genomic_DNA"/>
</dbReference>
<dbReference type="Pfam" id="PF00072">
    <property type="entry name" value="Response_reg"/>
    <property type="match status" value="1"/>
</dbReference>
<name>A0AAW5EL93_CAMJU</name>
<evidence type="ECO:0000313" key="3">
    <source>
        <dbReference type="EMBL" id="MCH3852912.1"/>
    </source>
</evidence>
<feature type="non-terminal residue" evidence="3">
    <location>
        <position position="76"/>
    </location>
</feature>
<dbReference type="PROSITE" id="PS50110">
    <property type="entry name" value="RESPONSE_REGULATORY"/>
    <property type="match status" value="1"/>
</dbReference>
<dbReference type="InterPro" id="IPR011006">
    <property type="entry name" value="CheY-like_superfamily"/>
</dbReference>
<dbReference type="GO" id="GO:0000160">
    <property type="term" value="P:phosphorelay signal transduction system"/>
    <property type="evidence" value="ECO:0007669"/>
    <property type="project" value="InterPro"/>
</dbReference>
<dbReference type="InterPro" id="IPR001789">
    <property type="entry name" value="Sig_transdc_resp-reg_receiver"/>
</dbReference>
<protein>
    <submittedName>
        <fullName evidence="3">Response regulator</fullName>
    </submittedName>
</protein>
<dbReference type="Proteomes" id="UP001199644">
    <property type="component" value="Unassembled WGS sequence"/>
</dbReference>